<gene>
    <name evidence="2" type="ORF">E0H73_04655</name>
</gene>
<dbReference type="InterPro" id="IPR025238">
    <property type="entry name" value="DUF4184"/>
</dbReference>
<protein>
    <submittedName>
        <fullName evidence="2">DUF4184 family protein</fullName>
    </submittedName>
</protein>
<sequence>MGVAAAGIPERCLQLEGSRPRPAAAGGKLADLLTSGLPRLRDVPFTLAHPAAILPLVRRPLVASALVAGAVAPDLLYLDPIYRFATQGINGNFTLTLTHKLSSALWLDPLLALILLVAFTVVVQRPLLALAPAGLAARLPTPSLRVPSTAVVLWTVVSAMIGALTHVLWDSFTHYDGYFVLRYHSFFTAQVTGAWDVNRILQYVSTVGGCLVLAIWLYRWYRRVDPQSVAGEDHVPPWVRYVVLAAMVLIGLAGDVVQLSRTDLVGEAVARSVLTGVASGCLAALAWYVVLWHLFRLRRRVAAL</sequence>
<dbReference type="EMBL" id="SJKB01000001">
    <property type="protein sequence ID" value="TCC66200.1"/>
    <property type="molecule type" value="Genomic_DNA"/>
</dbReference>
<name>A0A4R0KZR3_9ACTN</name>
<keyword evidence="1" id="KW-1133">Transmembrane helix</keyword>
<comment type="caution">
    <text evidence="2">The sequence shown here is derived from an EMBL/GenBank/DDBJ whole genome shotgun (WGS) entry which is preliminary data.</text>
</comment>
<feature type="transmembrane region" description="Helical" evidence="1">
    <location>
        <begin position="269"/>
        <end position="290"/>
    </location>
</feature>
<accession>A0A4R0KZR3</accession>
<keyword evidence="1" id="KW-0472">Membrane</keyword>
<evidence type="ECO:0000313" key="2">
    <source>
        <dbReference type="EMBL" id="TCC66200.1"/>
    </source>
</evidence>
<feature type="transmembrane region" description="Helical" evidence="1">
    <location>
        <begin position="110"/>
        <end position="137"/>
    </location>
</feature>
<dbReference type="AlphaFoldDB" id="A0A4R0KZR3"/>
<dbReference type="Pfam" id="PF13803">
    <property type="entry name" value="DUF4184"/>
    <property type="match status" value="1"/>
</dbReference>
<dbReference type="Proteomes" id="UP000291144">
    <property type="component" value="Unassembled WGS sequence"/>
</dbReference>
<proteinExistence type="predicted"/>
<feature type="transmembrane region" description="Helical" evidence="1">
    <location>
        <begin position="149"/>
        <end position="169"/>
    </location>
</feature>
<organism evidence="2 3">
    <name type="scientific">Kribbella pittospori</name>
    <dbReference type="NCBI Taxonomy" id="722689"/>
    <lineage>
        <taxon>Bacteria</taxon>
        <taxon>Bacillati</taxon>
        <taxon>Actinomycetota</taxon>
        <taxon>Actinomycetes</taxon>
        <taxon>Propionibacteriales</taxon>
        <taxon>Kribbellaceae</taxon>
        <taxon>Kribbella</taxon>
    </lineage>
</organism>
<evidence type="ECO:0000313" key="3">
    <source>
        <dbReference type="Proteomes" id="UP000291144"/>
    </source>
</evidence>
<feature type="transmembrane region" description="Helical" evidence="1">
    <location>
        <begin position="238"/>
        <end position="257"/>
    </location>
</feature>
<evidence type="ECO:0000256" key="1">
    <source>
        <dbReference type="SAM" id="Phobius"/>
    </source>
</evidence>
<dbReference type="OrthoDB" id="8481923at2"/>
<keyword evidence="1" id="KW-0812">Transmembrane</keyword>
<keyword evidence="3" id="KW-1185">Reference proteome</keyword>
<reference evidence="2 3" key="1">
    <citation type="submission" date="2019-02" db="EMBL/GenBank/DDBJ databases">
        <title>Kribbella capetownensis sp. nov. and Kribbella speibonae sp. nov., isolated from soil.</title>
        <authorList>
            <person name="Curtis S.M."/>
            <person name="Norton I."/>
            <person name="Everest G.J."/>
            <person name="Meyers P.R."/>
        </authorList>
    </citation>
    <scope>NUCLEOTIDE SEQUENCE [LARGE SCALE GENOMIC DNA]</scope>
    <source>
        <strain evidence="2 3">NRRL B-24813</strain>
    </source>
</reference>
<feature type="transmembrane region" description="Helical" evidence="1">
    <location>
        <begin position="200"/>
        <end position="218"/>
    </location>
</feature>